<accession>A0A179BNI4</accession>
<dbReference type="EMBL" id="LVXZ01000012">
    <property type="protein sequence ID" value="OAP93327.1"/>
    <property type="molecule type" value="Genomic_DNA"/>
</dbReference>
<reference evidence="1 2" key="1">
    <citation type="submission" date="2016-04" db="EMBL/GenBank/DDBJ databases">
        <title>Acidithiobacillus ferrooxidans genome sequencing and assembly.</title>
        <authorList>
            <person name="Zhou Z."/>
        </authorList>
    </citation>
    <scope>NUCLEOTIDE SEQUENCE [LARGE SCALE GENOMIC DNA]</scope>
    <source>
        <strain evidence="1 2">BY0502</strain>
    </source>
</reference>
<dbReference type="AlphaFoldDB" id="A0A179BNI4"/>
<keyword evidence="2" id="KW-1185">Reference proteome</keyword>
<name>A0A179BNI4_ACIFR</name>
<organism evidence="1 2">
    <name type="scientific">Acidithiobacillus ferrooxidans</name>
    <name type="common">Thiobacillus ferrooxidans</name>
    <dbReference type="NCBI Taxonomy" id="920"/>
    <lineage>
        <taxon>Bacteria</taxon>
        <taxon>Pseudomonadati</taxon>
        <taxon>Pseudomonadota</taxon>
        <taxon>Acidithiobacillia</taxon>
        <taxon>Acidithiobacillales</taxon>
        <taxon>Acidithiobacillaceae</taxon>
        <taxon>Acidithiobacillus</taxon>
    </lineage>
</organism>
<evidence type="ECO:0000313" key="1">
    <source>
        <dbReference type="EMBL" id="OAP93327.1"/>
    </source>
</evidence>
<evidence type="ECO:0000313" key="2">
    <source>
        <dbReference type="Proteomes" id="UP000078302"/>
    </source>
</evidence>
<comment type="caution">
    <text evidence="1">The sequence shown here is derived from an EMBL/GenBank/DDBJ whole genome shotgun (WGS) entry which is preliminary data.</text>
</comment>
<dbReference type="RefSeq" id="WP_064217828.1">
    <property type="nucleotide sequence ID" value="NZ_LVXZ01000012.1"/>
</dbReference>
<gene>
    <name evidence="1" type="ORF">A4H96_00875</name>
</gene>
<dbReference type="Proteomes" id="UP000078302">
    <property type="component" value="Unassembled WGS sequence"/>
</dbReference>
<protein>
    <submittedName>
        <fullName evidence="1">Uncharacterized protein</fullName>
    </submittedName>
</protein>
<sequence>MLDNCRSVNADEHNFILSATGTAANGDAPHKLLLRNYNGDAERAFAAILPVGSKTPDGVNPGVIYHLLRRDEAPDKRKKEADWLFAQADSLATDLSRWSMDLLRDLEARVPRMNDAELRGRRKRQEALRMAMDLPRALFGMKSILNTMQKQYSIDGLRSARFHLMRLDRDWTAFRRRMQDTRPDPLDAWCARVREMQNLAEQVRRGATV</sequence>
<proteinExistence type="predicted"/>